<evidence type="ECO:0000256" key="7">
    <source>
        <dbReference type="ARBA" id="ARBA00022723"/>
    </source>
</evidence>
<evidence type="ECO:0000256" key="3">
    <source>
        <dbReference type="ARBA" id="ARBA00007823"/>
    </source>
</evidence>
<keyword evidence="6" id="KW-0540">Nuclease</keyword>
<evidence type="ECO:0000256" key="8">
    <source>
        <dbReference type="ARBA" id="ARBA00022759"/>
    </source>
</evidence>
<dbReference type="AlphaFoldDB" id="A0A9W6ZZE7"/>
<comment type="cofactor">
    <cofactor evidence="2">
        <name>Zn(2+)</name>
        <dbReference type="ChEBI" id="CHEBI:29105"/>
    </cofactor>
</comment>
<evidence type="ECO:0000256" key="1">
    <source>
        <dbReference type="ARBA" id="ARBA00000402"/>
    </source>
</evidence>
<comment type="catalytic activity">
    <reaction evidence="1">
        <text>Endonucleolytic cleavage of RNA, removing extra 3' nucleotides from tRNA precursor, generating 3' termini of tRNAs. A 3'-hydroxy group is left at the tRNA terminus and a 5'-phosphoryl group is left at the trailer molecule.</text>
        <dbReference type="EC" id="3.1.26.11"/>
    </reaction>
</comment>
<dbReference type="SUPFAM" id="SSF56281">
    <property type="entry name" value="Metallo-hydrolase/oxidoreductase"/>
    <property type="match status" value="1"/>
</dbReference>
<protein>
    <recommendedName>
        <fullName evidence="4">ribonuclease Z</fullName>
        <ecNumber evidence="4">3.1.26.11</ecNumber>
    </recommendedName>
</protein>
<dbReference type="GO" id="GO:0046872">
    <property type="term" value="F:metal ion binding"/>
    <property type="evidence" value="ECO:0007669"/>
    <property type="project" value="UniProtKB-KW"/>
</dbReference>
<organism evidence="11 12">
    <name type="scientific">Triparma laevis f. inornata</name>
    <dbReference type="NCBI Taxonomy" id="1714386"/>
    <lineage>
        <taxon>Eukaryota</taxon>
        <taxon>Sar</taxon>
        <taxon>Stramenopiles</taxon>
        <taxon>Ochrophyta</taxon>
        <taxon>Bolidophyceae</taxon>
        <taxon>Parmales</taxon>
        <taxon>Triparmaceae</taxon>
        <taxon>Triparma</taxon>
    </lineage>
</organism>
<proteinExistence type="inferred from homology"/>
<keyword evidence="7" id="KW-0479">Metal-binding</keyword>
<reference evidence="12" key="1">
    <citation type="journal article" date="2023" name="Commun. Biol.">
        <title>Genome analysis of Parmales, the sister group of diatoms, reveals the evolutionary specialization of diatoms from phago-mixotrophs to photoautotrophs.</title>
        <authorList>
            <person name="Ban H."/>
            <person name="Sato S."/>
            <person name="Yoshikawa S."/>
            <person name="Yamada K."/>
            <person name="Nakamura Y."/>
            <person name="Ichinomiya M."/>
            <person name="Sato N."/>
            <person name="Blanc-Mathieu R."/>
            <person name="Endo H."/>
            <person name="Kuwata A."/>
            <person name="Ogata H."/>
        </authorList>
    </citation>
    <scope>NUCLEOTIDE SEQUENCE [LARGE SCALE GENOMIC DNA]</scope>
</reference>
<evidence type="ECO:0000313" key="11">
    <source>
        <dbReference type="EMBL" id="GMH60746.1"/>
    </source>
</evidence>
<comment type="similarity">
    <text evidence="3">Belongs to the RNase Z family.</text>
</comment>
<dbReference type="Proteomes" id="UP001162640">
    <property type="component" value="Unassembled WGS sequence"/>
</dbReference>
<dbReference type="EMBL" id="BLQM01000080">
    <property type="protein sequence ID" value="GMH60746.1"/>
    <property type="molecule type" value="Genomic_DNA"/>
</dbReference>
<keyword evidence="9" id="KW-0378">Hydrolase</keyword>
<evidence type="ECO:0000256" key="2">
    <source>
        <dbReference type="ARBA" id="ARBA00001947"/>
    </source>
</evidence>
<keyword evidence="8" id="KW-0255">Endonuclease</keyword>
<evidence type="ECO:0000256" key="5">
    <source>
        <dbReference type="ARBA" id="ARBA00022694"/>
    </source>
</evidence>
<keyword evidence="10" id="KW-0862">Zinc</keyword>
<evidence type="ECO:0000256" key="10">
    <source>
        <dbReference type="ARBA" id="ARBA00022833"/>
    </source>
</evidence>
<dbReference type="Pfam" id="PF23023">
    <property type="entry name" value="Anti-Pycsar_Apyc1"/>
    <property type="match status" value="1"/>
</dbReference>
<evidence type="ECO:0000313" key="12">
    <source>
        <dbReference type="Proteomes" id="UP001162640"/>
    </source>
</evidence>
<accession>A0A9W6ZZE7</accession>
<dbReference type="EC" id="3.1.26.11" evidence="4"/>
<dbReference type="GO" id="GO:0005739">
    <property type="term" value="C:mitochondrion"/>
    <property type="evidence" value="ECO:0007669"/>
    <property type="project" value="TreeGrafter"/>
</dbReference>
<dbReference type="PANTHER" id="PTHR12553">
    <property type="entry name" value="ZINC PHOSPHODIESTERASE ELAC PROTEIN 2"/>
    <property type="match status" value="1"/>
</dbReference>
<evidence type="ECO:0000256" key="4">
    <source>
        <dbReference type="ARBA" id="ARBA00012477"/>
    </source>
</evidence>
<dbReference type="CDD" id="cd07718">
    <property type="entry name" value="RNaseZ_ELAC1_ELAC2-C-term-like_MBL-fold"/>
    <property type="match status" value="1"/>
</dbReference>
<dbReference type="GO" id="GO:0042781">
    <property type="term" value="F:3'-tRNA processing endoribonuclease activity"/>
    <property type="evidence" value="ECO:0007669"/>
    <property type="project" value="UniProtKB-EC"/>
</dbReference>
<dbReference type="GO" id="GO:1990180">
    <property type="term" value="P:mitochondrial tRNA 3'-end processing"/>
    <property type="evidence" value="ECO:0007669"/>
    <property type="project" value="TreeGrafter"/>
</dbReference>
<keyword evidence="5" id="KW-0819">tRNA processing</keyword>
<evidence type="ECO:0000256" key="9">
    <source>
        <dbReference type="ARBA" id="ARBA00022801"/>
    </source>
</evidence>
<sequence length="698" mass="76499">MITVSMVSPPPNPLLTISPSLLISPPSGTQRLLLSTSHRASKVTHIVTAPPDLAGVSGLILTKSGVSPDGSITLLDETEYTKKYLEVSRPYSYRPQFTMTIEGASDPVTIPLHQPASCTLTIIPLSDSARPTKKQKIAAAPSAFEIVSKLIRIEGSTPGTFDRKAALALGVPVGPLFGKLVKGETIVTPAGDEVKPSQCMGEPAVWRVGIVFVLSSEDFERLPKDVTYDFVYFQSTSEVLDSSSFKDWWSGLKRGSKKGHFIKYDASKPKGTYISNSSAKLIYKLSLISPRHFRVPNCVANCFEEVDYQLTPVNKKGLVKSKSTDIIPNMYGLSVEDKAEVEEDLAKRGFEEAAQAQVMKNDTNPNKQPEIVFLGTGSSIPSKHRNVTSTYINYGRNSLLLDCGENSITQLKCMFSNVEDYVASLLSIKLVWISHPHADHLLGINEFILERRRVGGHNKEKVYIIAPETVLPSVKFFLGEEEGGEGVVVMLDCREFLDGIPDGGLAEELGEVGVTKFQSLYVDHCRNSYGVVLTCEHWGTIAFSGDCRPSRKFLNFKADILIHEATFEDDLEDEAIVKKHSTIGEAVGIGKGMECKYIVLSHFSQRYPGFPRGVPKNDNVIVAWDWMRLTWETMQSATGLGGVMELMFEDEDKKEGEGNDRILEGEDEIGGVKVSEIMKEPGGFAVKGVIDGGCGGVE</sequence>
<dbReference type="PANTHER" id="PTHR12553:SF49">
    <property type="entry name" value="ZINC PHOSPHODIESTERASE ELAC PROTEIN 2"/>
    <property type="match status" value="1"/>
</dbReference>
<dbReference type="Gene3D" id="3.60.15.10">
    <property type="entry name" value="Ribonuclease Z/Hydroxyacylglutathione hydrolase-like"/>
    <property type="match status" value="3"/>
</dbReference>
<name>A0A9W6ZZE7_9STRA</name>
<comment type="caution">
    <text evidence="11">The sequence shown here is derived from an EMBL/GenBank/DDBJ whole genome shotgun (WGS) entry which is preliminary data.</text>
</comment>
<dbReference type="InterPro" id="IPR047151">
    <property type="entry name" value="RNZ2-like"/>
</dbReference>
<evidence type="ECO:0000256" key="6">
    <source>
        <dbReference type="ARBA" id="ARBA00022722"/>
    </source>
</evidence>
<dbReference type="InterPro" id="IPR036866">
    <property type="entry name" value="RibonucZ/Hydroxyglut_hydro"/>
</dbReference>
<gene>
    <name evidence="11" type="ORF">TL16_g03115</name>
</gene>